<keyword evidence="7 8" id="KW-0132">Cell division</keyword>
<keyword evidence="7 8" id="KW-0573">Peptidoglycan synthesis</keyword>
<proteinExistence type="inferred from homology"/>
<evidence type="ECO:0000259" key="10">
    <source>
        <dbReference type="Pfam" id="PF08245"/>
    </source>
</evidence>
<keyword evidence="7 8" id="KW-0133">Cell shape</keyword>
<gene>
    <name evidence="7 11" type="primary">murD</name>
    <name evidence="11" type="ORF">G3RUM_00099</name>
</gene>
<feature type="domain" description="Mur ligase central" evidence="10">
    <location>
        <begin position="81"/>
        <end position="204"/>
    </location>
</feature>
<comment type="subcellular location">
    <subcellularLocation>
        <location evidence="1 7 8">Cytoplasm</location>
    </subcellularLocation>
</comment>
<comment type="pathway">
    <text evidence="2 7 8">Cell wall biogenesis; peptidoglycan biosynthesis.</text>
</comment>
<comment type="caution">
    <text evidence="11">The sequence shown here is derived from an EMBL/GenBank/DDBJ whole genome shotgun (WGS) entry which is preliminary data.</text>
</comment>
<comment type="caution">
    <text evidence="7">Lacks conserved residue(s) required for the propagation of feature annotation.</text>
</comment>
<dbReference type="GO" id="GO:0008764">
    <property type="term" value="F:UDP-N-acetylmuramoylalanine-D-glutamate ligase activity"/>
    <property type="evidence" value="ECO:0007669"/>
    <property type="project" value="UniProtKB-EC"/>
</dbReference>
<dbReference type="EC" id="6.3.2.9" evidence="7 8"/>
<dbReference type="NCBIfam" id="TIGR01087">
    <property type="entry name" value="murD"/>
    <property type="match status" value="1"/>
</dbReference>
<keyword evidence="7 8" id="KW-0961">Cell wall biogenesis/degradation</keyword>
<reference evidence="11 12" key="1">
    <citation type="journal article" date="2018" name="bioRxiv">
        <title>Evidence of independent acquisition and adaption of ultra-small bacteria to human hosts across the highly diverse yet reduced genomes of the phylum Saccharibacteria.</title>
        <authorList>
            <person name="McLean J.S."/>
            <person name="Bor B."/>
            <person name="To T.T."/>
            <person name="Liu Q."/>
            <person name="Kearns K.A."/>
            <person name="Solden L.M."/>
            <person name="Wrighton K.C."/>
            <person name="He X."/>
            <person name="Shi W."/>
        </authorList>
    </citation>
    <scope>NUCLEOTIDE SEQUENCE [LARGE SCALE GENOMIC DNA]</scope>
    <source>
        <strain evidence="11 12">TM7_G3_2_Rum_HOT_351B</strain>
    </source>
</reference>
<protein>
    <recommendedName>
        <fullName evidence="7 8">UDP-N-acetylmuramoylalanine--D-glutamate ligase</fullName>
        <ecNumber evidence="7 8">6.3.2.9</ecNumber>
    </recommendedName>
    <alternativeName>
        <fullName evidence="7">D-glutamic acid-adding enzyme</fullName>
    </alternativeName>
    <alternativeName>
        <fullName evidence="7">UDP-N-acetylmuramoyl-L-alanyl-D-glutamate synthetase</fullName>
    </alternativeName>
</protein>
<comment type="similarity">
    <text evidence="7">Belongs to the MurCDEF family.</text>
</comment>
<dbReference type="EMBL" id="PRLM01000001">
    <property type="protein sequence ID" value="RYC75156.1"/>
    <property type="molecule type" value="Genomic_DNA"/>
</dbReference>
<dbReference type="PANTHER" id="PTHR43692">
    <property type="entry name" value="UDP-N-ACETYLMURAMOYLALANINE--D-GLUTAMATE LIGASE"/>
    <property type="match status" value="1"/>
</dbReference>
<dbReference type="HAMAP" id="MF_00639">
    <property type="entry name" value="MurD"/>
    <property type="match status" value="1"/>
</dbReference>
<comment type="function">
    <text evidence="7 8">Cell wall formation. Catalyzes the addition of glutamate to the nucleotide precursor UDP-N-acetylmuramoyl-L-alanine (UMA).</text>
</comment>
<accession>A0ABY0FMK7</accession>
<comment type="catalytic activity">
    <reaction evidence="7 8">
        <text>UDP-N-acetyl-alpha-D-muramoyl-L-alanine + D-glutamate + ATP = UDP-N-acetyl-alpha-D-muramoyl-L-alanyl-D-glutamate + ADP + phosphate + H(+)</text>
        <dbReference type="Rhea" id="RHEA:16429"/>
        <dbReference type="ChEBI" id="CHEBI:15378"/>
        <dbReference type="ChEBI" id="CHEBI:29986"/>
        <dbReference type="ChEBI" id="CHEBI:30616"/>
        <dbReference type="ChEBI" id="CHEBI:43474"/>
        <dbReference type="ChEBI" id="CHEBI:83898"/>
        <dbReference type="ChEBI" id="CHEBI:83900"/>
        <dbReference type="ChEBI" id="CHEBI:456216"/>
        <dbReference type="EC" id="6.3.2.9"/>
    </reaction>
</comment>
<dbReference type="InterPro" id="IPR036615">
    <property type="entry name" value="Mur_ligase_C_dom_sf"/>
</dbReference>
<keyword evidence="5 7" id="KW-0547">Nucleotide-binding</keyword>
<dbReference type="PANTHER" id="PTHR43692:SF1">
    <property type="entry name" value="UDP-N-ACETYLMURAMOYLALANINE--D-GLUTAMATE LIGASE"/>
    <property type="match status" value="1"/>
</dbReference>
<evidence type="ECO:0000313" key="11">
    <source>
        <dbReference type="EMBL" id="RYC75156.1"/>
    </source>
</evidence>
<keyword evidence="3 7" id="KW-0963">Cytoplasm</keyword>
<evidence type="ECO:0000259" key="9">
    <source>
        <dbReference type="Pfam" id="PF02875"/>
    </source>
</evidence>
<evidence type="ECO:0000256" key="6">
    <source>
        <dbReference type="ARBA" id="ARBA00022840"/>
    </source>
</evidence>
<dbReference type="Gene3D" id="3.40.1190.10">
    <property type="entry name" value="Mur-like, catalytic domain"/>
    <property type="match status" value="1"/>
</dbReference>
<evidence type="ECO:0000256" key="3">
    <source>
        <dbReference type="ARBA" id="ARBA00022490"/>
    </source>
</evidence>
<evidence type="ECO:0000313" key="12">
    <source>
        <dbReference type="Proteomes" id="UP001191019"/>
    </source>
</evidence>
<dbReference type="SUPFAM" id="SSF53244">
    <property type="entry name" value="MurD-like peptide ligases, peptide-binding domain"/>
    <property type="match status" value="1"/>
</dbReference>
<dbReference type="InterPro" id="IPR013221">
    <property type="entry name" value="Mur_ligase_cen"/>
</dbReference>
<evidence type="ECO:0000256" key="5">
    <source>
        <dbReference type="ARBA" id="ARBA00022741"/>
    </source>
</evidence>
<evidence type="ECO:0000256" key="7">
    <source>
        <dbReference type="HAMAP-Rule" id="MF_00639"/>
    </source>
</evidence>
<evidence type="ECO:0000256" key="8">
    <source>
        <dbReference type="RuleBase" id="RU003664"/>
    </source>
</evidence>
<dbReference type="InterPro" id="IPR004101">
    <property type="entry name" value="Mur_ligase_C"/>
</dbReference>
<dbReference type="Proteomes" id="UP001191019">
    <property type="component" value="Unassembled WGS sequence"/>
</dbReference>
<sequence length="408" mass="45482">MKIALLGYGKEGQAAEKYFKAHFDAECNIFENFTTEEIKQRDYSSYDIILRSPSVPPLGLRNESSLTKYFFDHCPCLIIGVTATKGKGTTCSFIKSILDTLNEDVYLVGNIGTPSIEILDNLKPTSVVVYELSSFQLWDLEKSPHIAIIGHLEPDHLNVHKDYADYLGAKANIAKHQTAKDYLIYYSKNPESIKIANESPAHKIPYPYEVPTDILEAIKLPGTHNQENALAAIAAVASYKNISPDEFIKNNTDAIIKGLSNFHGLPHRLEYLRELNGVKYYDDNFSTNPSSTRVAVEAFPDQNIVLILGGRDKTNYKDLSEIYEILQAPQVKKVVLIGESGHELAKRHQDNRFITAETLKQAVDTANNAAGTLDSAIIIMSPAAASFDMFENVYDRGDQFKNLIATLN</sequence>
<evidence type="ECO:0000256" key="2">
    <source>
        <dbReference type="ARBA" id="ARBA00004752"/>
    </source>
</evidence>
<reference evidence="11 12" key="2">
    <citation type="journal article" date="2020" name="Cell Rep.">
        <title>Acquisition and Adaptation of Ultra-small Parasitic Reduced Genome Bacteria to Mammalian Hosts.</title>
        <authorList>
            <person name="McLean J.S."/>
            <person name="Bor B."/>
            <person name="Kerns K.A."/>
            <person name="Liu Q."/>
            <person name="To T.T."/>
            <person name="Solden L."/>
            <person name="Hendrickson E.L."/>
            <person name="Wrighton K."/>
            <person name="Shi W."/>
            <person name="He X."/>
        </authorList>
    </citation>
    <scope>NUCLEOTIDE SEQUENCE [LARGE SCALE GENOMIC DNA]</scope>
    <source>
        <strain evidence="11 12">TM7_G3_2_Rum_HOT_351B</strain>
    </source>
</reference>
<keyword evidence="7 8" id="KW-0131">Cell cycle</keyword>
<keyword evidence="4 7" id="KW-0436">Ligase</keyword>
<keyword evidence="6 7" id="KW-0067">ATP-binding</keyword>
<dbReference type="Pfam" id="PF02875">
    <property type="entry name" value="Mur_ligase_C"/>
    <property type="match status" value="1"/>
</dbReference>
<dbReference type="InterPro" id="IPR005762">
    <property type="entry name" value="MurD"/>
</dbReference>
<dbReference type="Pfam" id="PF08245">
    <property type="entry name" value="Mur_ligase_M"/>
    <property type="match status" value="1"/>
</dbReference>
<name>A0ABY0FMK7_9BACT</name>
<dbReference type="RefSeq" id="WP_129734329.1">
    <property type="nucleotide sequence ID" value="NZ_PRLM01000001.1"/>
</dbReference>
<organism evidence="11 12">
    <name type="scientific">Candidatus Nanosyncoccus alces</name>
    <dbReference type="NCBI Taxonomy" id="2171997"/>
    <lineage>
        <taxon>Bacteria</taxon>
        <taxon>Candidatus Saccharimonadota</taxon>
        <taxon>Candidatus Nanosyncoccalia</taxon>
        <taxon>Candidatus Nanosyncoccales</taxon>
        <taxon>Candidatus Nanosyncoccaceae</taxon>
        <taxon>Candidatus Nanosyncoccus</taxon>
    </lineage>
</organism>
<dbReference type="SUPFAM" id="SSF53623">
    <property type="entry name" value="MurD-like peptide ligases, catalytic domain"/>
    <property type="match status" value="1"/>
</dbReference>
<evidence type="ECO:0000256" key="4">
    <source>
        <dbReference type="ARBA" id="ARBA00022598"/>
    </source>
</evidence>
<keyword evidence="12" id="KW-1185">Reference proteome</keyword>
<evidence type="ECO:0000256" key="1">
    <source>
        <dbReference type="ARBA" id="ARBA00004496"/>
    </source>
</evidence>
<dbReference type="InterPro" id="IPR036565">
    <property type="entry name" value="Mur-like_cat_sf"/>
</dbReference>
<dbReference type="Gene3D" id="3.90.190.20">
    <property type="entry name" value="Mur ligase, C-terminal domain"/>
    <property type="match status" value="1"/>
</dbReference>
<feature type="domain" description="Mur ligase C-terminal" evidence="9">
    <location>
        <begin position="267"/>
        <end position="379"/>
    </location>
</feature>